<accession>A0ABS4SVR3</accession>
<sequence length="115" mass="12674">MSIDDASFLDLCLAGKTKPEDIDDAVEAWHLGDGSGSLADHLGMTHDQYWRWVRDPRELPAILVEHQLGKPLSALVAEIRDIERGGFIGPDRSHAFLARFTATSHSGRESGHART</sequence>
<dbReference type="EMBL" id="JAGINP010000033">
    <property type="protein sequence ID" value="MBP2296649.1"/>
    <property type="molecule type" value="Genomic_DNA"/>
</dbReference>
<name>A0ABS4SVR3_9PROT</name>
<keyword evidence="2" id="KW-1185">Reference proteome</keyword>
<evidence type="ECO:0000313" key="1">
    <source>
        <dbReference type="EMBL" id="MBP2296649.1"/>
    </source>
</evidence>
<reference evidence="1 2" key="1">
    <citation type="submission" date="2021-03" db="EMBL/GenBank/DDBJ databases">
        <title>Genomic Encyclopedia of Type Strains, Phase III (KMG-III): the genomes of soil and plant-associated and newly described type strains.</title>
        <authorList>
            <person name="Whitman W."/>
        </authorList>
    </citation>
    <scope>NUCLEOTIDE SEQUENCE [LARGE SCALE GENOMIC DNA]</scope>
    <source>
        <strain evidence="1 2">IMMIB AFH-6</strain>
    </source>
</reference>
<evidence type="ECO:0000313" key="2">
    <source>
        <dbReference type="Proteomes" id="UP000781958"/>
    </source>
</evidence>
<gene>
    <name evidence="1" type="ORF">J2851_006467</name>
</gene>
<comment type="caution">
    <text evidence="1">The sequence shown here is derived from an EMBL/GenBank/DDBJ whole genome shotgun (WGS) entry which is preliminary data.</text>
</comment>
<dbReference type="Proteomes" id="UP000781958">
    <property type="component" value="Unassembled WGS sequence"/>
</dbReference>
<organism evidence="1 2">
    <name type="scientific">Azospirillum rugosum</name>
    <dbReference type="NCBI Taxonomy" id="416170"/>
    <lineage>
        <taxon>Bacteria</taxon>
        <taxon>Pseudomonadati</taxon>
        <taxon>Pseudomonadota</taxon>
        <taxon>Alphaproteobacteria</taxon>
        <taxon>Rhodospirillales</taxon>
        <taxon>Azospirillaceae</taxon>
        <taxon>Azospirillum</taxon>
    </lineage>
</organism>
<evidence type="ECO:0008006" key="3">
    <source>
        <dbReference type="Google" id="ProtNLM"/>
    </source>
</evidence>
<proteinExistence type="predicted"/>
<protein>
    <recommendedName>
        <fullName evidence="3">Helix-turn-helix domain-containing protein</fullName>
    </recommendedName>
</protein>
<dbReference type="RefSeq" id="WP_209772039.1">
    <property type="nucleotide sequence ID" value="NZ_JAGINP010000033.1"/>
</dbReference>